<keyword evidence="1" id="KW-0812">Transmembrane</keyword>
<dbReference type="Proteomes" id="UP001174839">
    <property type="component" value="Unassembled WGS sequence"/>
</dbReference>
<reference evidence="2" key="1">
    <citation type="submission" date="2023-06" db="EMBL/GenBank/DDBJ databases">
        <title>Robiginitalea aurantiacus sp. nov. and Algoriphagus sediminis sp. nov., isolated from coastal sediment.</title>
        <authorList>
            <person name="Zhou Z.Y."/>
            <person name="An J."/>
            <person name="Jia Y.W."/>
            <person name="Du Z.J."/>
        </authorList>
    </citation>
    <scope>NUCLEOTIDE SEQUENCE</scope>
    <source>
        <strain evidence="2">M39</strain>
    </source>
</reference>
<accession>A0ABT7WC57</accession>
<dbReference type="EMBL" id="JAUDUY010000001">
    <property type="protein sequence ID" value="MDM9630487.1"/>
    <property type="molecule type" value="Genomic_DNA"/>
</dbReference>
<keyword evidence="1" id="KW-1133">Transmembrane helix</keyword>
<sequence length="100" mass="11884">MHFFRMYDRQNAFDLKMYSPYPFFGIEIPEVKKLASESTQKNIAMKTALLIKNIYRDAFESLGHFITKNFFKGFAWFSFGMFSVVLYAFIFRVITGFPFQ</sequence>
<proteinExistence type="predicted"/>
<evidence type="ECO:0000313" key="3">
    <source>
        <dbReference type="Proteomes" id="UP001174839"/>
    </source>
</evidence>
<keyword evidence="3" id="KW-1185">Reference proteome</keyword>
<comment type="caution">
    <text evidence="2">The sequence shown here is derived from an EMBL/GenBank/DDBJ whole genome shotgun (WGS) entry which is preliminary data.</text>
</comment>
<name>A0ABT7WC57_9FLAO</name>
<keyword evidence="1" id="KW-0472">Membrane</keyword>
<dbReference type="InterPro" id="IPR046635">
    <property type="entry name" value="DUF6747"/>
</dbReference>
<evidence type="ECO:0000256" key="1">
    <source>
        <dbReference type="SAM" id="Phobius"/>
    </source>
</evidence>
<dbReference type="RefSeq" id="WP_289723893.1">
    <property type="nucleotide sequence ID" value="NZ_JAUDUY010000001.1"/>
</dbReference>
<feature type="transmembrane region" description="Helical" evidence="1">
    <location>
        <begin position="74"/>
        <end position="94"/>
    </location>
</feature>
<protein>
    <submittedName>
        <fullName evidence="2">Uncharacterized protein</fullName>
    </submittedName>
</protein>
<evidence type="ECO:0000313" key="2">
    <source>
        <dbReference type="EMBL" id="MDM9630487.1"/>
    </source>
</evidence>
<organism evidence="2 3">
    <name type="scientific">Robiginitalea aurantiaca</name>
    <dbReference type="NCBI Taxonomy" id="3056915"/>
    <lineage>
        <taxon>Bacteria</taxon>
        <taxon>Pseudomonadati</taxon>
        <taxon>Bacteroidota</taxon>
        <taxon>Flavobacteriia</taxon>
        <taxon>Flavobacteriales</taxon>
        <taxon>Flavobacteriaceae</taxon>
        <taxon>Robiginitalea</taxon>
    </lineage>
</organism>
<dbReference type="Pfam" id="PF20532">
    <property type="entry name" value="DUF6747"/>
    <property type="match status" value="1"/>
</dbReference>
<gene>
    <name evidence="2" type="ORF">QU605_03350</name>
</gene>